<keyword evidence="1" id="KW-0812">Transmembrane</keyword>
<comment type="caution">
    <text evidence="3">The sequence shown here is derived from an EMBL/GenBank/DDBJ whole genome shotgun (WGS) entry which is preliminary data.</text>
</comment>
<dbReference type="AlphaFoldDB" id="A0A9X0AU74"/>
<name>A0A9X0AU74_9HELO</name>
<evidence type="ECO:0000313" key="3">
    <source>
        <dbReference type="EMBL" id="KAJ8068770.1"/>
    </source>
</evidence>
<feature type="transmembrane region" description="Helical" evidence="1">
    <location>
        <begin position="26"/>
        <end position="48"/>
    </location>
</feature>
<dbReference type="Proteomes" id="UP001152300">
    <property type="component" value="Unassembled WGS sequence"/>
</dbReference>
<keyword evidence="4" id="KW-1185">Reference proteome</keyword>
<organism evidence="3 4">
    <name type="scientific">Sclerotinia nivalis</name>
    <dbReference type="NCBI Taxonomy" id="352851"/>
    <lineage>
        <taxon>Eukaryota</taxon>
        <taxon>Fungi</taxon>
        <taxon>Dikarya</taxon>
        <taxon>Ascomycota</taxon>
        <taxon>Pezizomycotina</taxon>
        <taxon>Leotiomycetes</taxon>
        <taxon>Helotiales</taxon>
        <taxon>Sclerotiniaceae</taxon>
        <taxon>Sclerotinia</taxon>
    </lineage>
</organism>
<sequence>MQLPSPEILASWPTPNYVDPVTRGNAVLVVNAVLFPVVLFIILIRLYTRLQISKSFGLDDWLIIAAMLPSTTFAVLAVLAEEVFKFNRHIWDLPFSQVKFGLQYILRLHKLSLHLDKP</sequence>
<evidence type="ECO:0000313" key="4">
    <source>
        <dbReference type="Proteomes" id="UP001152300"/>
    </source>
</evidence>
<dbReference type="Pfam" id="PF20684">
    <property type="entry name" value="Fung_rhodopsin"/>
    <property type="match status" value="1"/>
</dbReference>
<dbReference type="EMBL" id="JAPEIS010000002">
    <property type="protein sequence ID" value="KAJ8068770.1"/>
    <property type="molecule type" value="Genomic_DNA"/>
</dbReference>
<evidence type="ECO:0000259" key="2">
    <source>
        <dbReference type="Pfam" id="PF20684"/>
    </source>
</evidence>
<evidence type="ECO:0000256" key="1">
    <source>
        <dbReference type="SAM" id="Phobius"/>
    </source>
</evidence>
<feature type="transmembrane region" description="Helical" evidence="1">
    <location>
        <begin position="60"/>
        <end position="80"/>
    </location>
</feature>
<feature type="domain" description="Rhodopsin" evidence="2">
    <location>
        <begin position="44"/>
        <end position="107"/>
    </location>
</feature>
<dbReference type="OrthoDB" id="4525788at2759"/>
<keyword evidence="1" id="KW-1133">Transmembrane helix</keyword>
<keyword evidence="1" id="KW-0472">Membrane</keyword>
<proteinExistence type="predicted"/>
<dbReference type="InterPro" id="IPR049326">
    <property type="entry name" value="Rhodopsin_dom_fungi"/>
</dbReference>
<protein>
    <recommendedName>
        <fullName evidence="2">Rhodopsin domain-containing protein</fullName>
    </recommendedName>
</protein>
<gene>
    <name evidence="3" type="ORF">OCU04_002466</name>
</gene>
<reference evidence="3" key="1">
    <citation type="submission" date="2022-11" db="EMBL/GenBank/DDBJ databases">
        <title>Genome Resource of Sclerotinia nivalis Strain SnTB1, a Plant Pathogen Isolated from American Ginseng.</title>
        <authorList>
            <person name="Fan S."/>
        </authorList>
    </citation>
    <scope>NUCLEOTIDE SEQUENCE</scope>
    <source>
        <strain evidence="3">SnTB1</strain>
    </source>
</reference>
<accession>A0A9X0AU74</accession>